<keyword evidence="6" id="KW-0961">Cell wall biogenesis/degradation</keyword>
<evidence type="ECO:0000313" key="9">
    <source>
        <dbReference type="Proteomes" id="UP000308382"/>
    </source>
</evidence>
<dbReference type="InterPro" id="IPR016181">
    <property type="entry name" value="Acyl_CoA_acyltransferase"/>
</dbReference>
<dbReference type="GO" id="GO:0016755">
    <property type="term" value="F:aminoacyltransferase activity"/>
    <property type="evidence" value="ECO:0007669"/>
    <property type="project" value="InterPro"/>
</dbReference>
<evidence type="ECO:0000259" key="7">
    <source>
        <dbReference type="Pfam" id="PF13480"/>
    </source>
</evidence>
<dbReference type="PANTHER" id="PTHR36174">
    <property type="entry name" value="LIPID II:GLYCINE GLYCYLTRANSFERASE"/>
    <property type="match status" value="1"/>
</dbReference>
<keyword evidence="9" id="KW-1185">Reference proteome</keyword>
<accession>A0A5R8M4I6</accession>
<reference evidence="8 9" key="1">
    <citation type="journal article" date="2017" name="Int. J. Syst. Evol. Microbiol.">
        <title>Maripseudobacter aurantiacus gen. nov., sp. nov., a novel member of the family Flavobacteriaceae isolated from a sedimentation basin.</title>
        <authorList>
            <person name="Chen C."/>
            <person name="Su Y."/>
            <person name="Tao T."/>
            <person name="Fu G."/>
            <person name="Zhang C."/>
            <person name="Sun C."/>
            <person name="Zhang X."/>
            <person name="Wu M."/>
        </authorList>
    </citation>
    <scope>NUCLEOTIDE SEQUENCE [LARGE SCALE GENOMIC DNA]</scope>
    <source>
        <strain evidence="9">CDA4</strain>
    </source>
</reference>
<evidence type="ECO:0000256" key="2">
    <source>
        <dbReference type="ARBA" id="ARBA00022679"/>
    </source>
</evidence>
<dbReference type="InterPro" id="IPR003447">
    <property type="entry name" value="FEMABX"/>
</dbReference>
<dbReference type="Gene3D" id="3.40.630.30">
    <property type="match status" value="1"/>
</dbReference>
<dbReference type="Proteomes" id="UP000308382">
    <property type="component" value="Unassembled WGS sequence"/>
</dbReference>
<dbReference type="GO" id="GO:0009252">
    <property type="term" value="P:peptidoglycan biosynthetic process"/>
    <property type="evidence" value="ECO:0007669"/>
    <property type="project" value="UniProtKB-KW"/>
</dbReference>
<feature type="domain" description="BioF2-like acetyltransferase" evidence="7">
    <location>
        <begin position="165"/>
        <end position="299"/>
    </location>
</feature>
<evidence type="ECO:0000256" key="1">
    <source>
        <dbReference type="ARBA" id="ARBA00009943"/>
    </source>
</evidence>
<evidence type="ECO:0000256" key="4">
    <source>
        <dbReference type="ARBA" id="ARBA00022984"/>
    </source>
</evidence>
<dbReference type="InterPro" id="IPR038740">
    <property type="entry name" value="BioF2-like_GNAT_dom"/>
</dbReference>
<dbReference type="GO" id="GO:0071555">
    <property type="term" value="P:cell wall organization"/>
    <property type="evidence" value="ECO:0007669"/>
    <property type="project" value="UniProtKB-KW"/>
</dbReference>
<dbReference type="PANTHER" id="PTHR36174:SF1">
    <property type="entry name" value="LIPID II:GLYCINE GLYCYLTRANSFERASE"/>
    <property type="match status" value="1"/>
</dbReference>
<dbReference type="Pfam" id="PF13480">
    <property type="entry name" value="Acetyltransf_6"/>
    <property type="match status" value="1"/>
</dbReference>
<dbReference type="AlphaFoldDB" id="A0A5R8M4I6"/>
<keyword evidence="3" id="KW-0133">Cell shape</keyword>
<comment type="caution">
    <text evidence="8">The sequence shown here is derived from an EMBL/GenBank/DDBJ whole genome shotgun (WGS) entry which is preliminary data.</text>
</comment>
<keyword evidence="4" id="KW-0573">Peptidoglycan synthesis</keyword>
<comment type="similarity">
    <text evidence="1">Belongs to the FemABX family.</text>
</comment>
<proteinExistence type="inferred from homology"/>
<keyword evidence="2 8" id="KW-0808">Transferase</keyword>
<dbReference type="OrthoDB" id="9785911at2"/>
<organism evidence="8 9">
    <name type="scientific">Maribacter aurantiacus</name>
    <dbReference type="NCBI Taxonomy" id="1882343"/>
    <lineage>
        <taxon>Bacteria</taxon>
        <taxon>Pseudomonadati</taxon>
        <taxon>Bacteroidota</taxon>
        <taxon>Flavobacteriia</taxon>
        <taxon>Flavobacteriales</taxon>
        <taxon>Flavobacteriaceae</taxon>
        <taxon>Maribacter</taxon>
    </lineage>
</organism>
<dbReference type="SUPFAM" id="SSF55729">
    <property type="entry name" value="Acyl-CoA N-acyltransferases (Nat)"/>
    <property type="match status" value="1"/>
</dbReference>
<evidence type="ECO:0000256" key="3">
    <source>
        <dbReference type="ARBA" id="ARBA00022960"/>
    </source>
</evidence>
<gene>
    <name evidence="8" type="ORF">FEK29_09860</name>
</gene>
<name>A0A5R8M4I6_9FLAO</name>
<dbReference type="EMBL" id="VBUK01000005">
    <property type="protein sequence ID" value="TLF44542.1"/>
    <property type="molecule type" value="Genomic_DNA"/>
</dbReference>
<evidence type="ECO:0000256" key="6">
    <source>
        <dbReference type="ARBA" id="ARBA00023316"/>
    </source>
</evidence>
<dbReference type="InterPro" id="IPR050644">
    <property type="entry name" value="PG_Glycine_Bridge_Synth"/>
</dbReference>
<protein>
    <submittedName>
        <fullName evidence="8">GNAT family N-acetyltransferase</fullName>
    </submittedName>
</protein>
<evidence type="ECO:0000256" key="5">
    <source>
        <dbReference type="ARBA" id="ARBA00023315"/>
    </source>
</evidence>
<evidence type="ECO:0000313" key="8">
    <source>
        <dbReference type="EMBL" id="TLF44542.1"/>
    </source>
</evidence>
<dbReference type="RefSeq" id="WP_138258270.1">
    <property type="nucleotide sequence ID" value="NZ_VBUK01000005.1"/>
</dbReference>
<keyword evidence="5" id="KW-0012">Acyltransferase</keyword>
<dbReference type="PROSITE" id="PS51191">
    <property type="entry name" value="FEMABX"/>
    <property type="match status" value="1"/>
</dbReference>
<dbReference type="GO" id="GO:0008360">
    <property type="term" value="P:regulation of cell shape"/>
    <property type="evidence" value="ECO:0007669"/>
    <property type="project" value="UniProtKB-KW"/>
</dbReference>
<sequence length="366" mass="43063">MQSIETYTLQNHTFNNSESINIYKNALTLLECDSAYYCYELLNSGQNEHQELQFFLFESAEQETLAVMPIFLRKVLINGKETSYYDVSSPWGYNGPFFKRDISREDRIGFWTTLDAWYREHKVVSEFLRFNFFRNYEDYSGTAVHTLLNVKGNITDWEAFWSNLKSNTRNQFRKAEKTGLEFGLFYENNDEEKIKDFYKVYIGTMDRRDAIDSFYHPVSYFIEFWKANPKKCAIGLVYFEGKPISGELFLISENTMYSFLGGTDSDYFKLRPNEYLKINAVKWAHGEGMDFYMIGGGLSNGPEDKLYQYKKKYFPLDDDIDFYTGRKIILPEAYKELVEMASKEPVGSECLEQIETGFFPKYRSVK</sequence>